<dbReference type="RefSeq" id="WP_103887270.1">
    <property type="nucleotide sequence ID" value="NZ_FNVU01000008.1"/>
</dbReference>
<dbReference type="Pfam" id="PF04962">
    <property type="entry name" value="KduI"/>
    <property type="match status" value="1"/>
</dbReference>
<dbReference type="OrthoDB" id="9799936at2"/>
<dbReference type="Gene3D" id="2.60.120.10">
    <property type="entry name" value="Jelly Rolls"/>
    <property type="match status" value="2"/>
</dbReference>
<dbReference type="PANTHER" id="PTHR39193:SF1">
    <property type="entry name" value="5-DEOXY-GLUCURONATE ISOMERASE"/>
    <property type="match status" value="1"/>
</dbReference>
<dbReference type="SUPFAM" id="SSF51182">
    <property type="entry name" value="RmlC-like cupins"/>
    <property type="match status" value="1"/>
</dbReference>
<evidence type="ECO:0000256" key="2">
    <source>
        <dbReference type="SAM" id="MobiDB-lite"/>
    </source>
</evidence>
<dbReference type="InterPro" id="IPR011051">
    <property type="entry name" value="RmlC_Cupin_sf"/>
</dbReference>
<proteinExistence type="predicted"/>
<gene>
    <name evidence="3" type="ORF">SAMN05216223_108167</name>
</gene>
<evidence type="ECO:0000313" key="3">
    <source>
        <dbReference type="EMBL" id="SEG69271.1"/>
    </source>
</evidence>
<keyword evidence="4" id="KW-1185">Reference proteome</keyword>
<dbReference type="GO" id="GO:0008880">
    <property type="term" value="F:glucuronate isomerase activity"/>
    <property type="evidence" value="ECO:0007669"/>
    <property type="project" value="InterPro"/>
</dbReference>
<dbReference type="GO" id="GO:0019310">
    <property type="term" value="P:inositol catabolic process"/>
    <property type="evidence" value="ECO:0007669"/>
    <property type="project" value="InterPro"/>
</dbReference>
<dbReference type="InterPro" id="IPR014710">
    <property type="entry name" value="RmlC-like_jellyroll"/>
</dbReference>
<dbReference type="Proteomes" id="UP000236754">
    <property type="component" value="Unassembled WGS sequence"/>
</dbReference>
<dbReference type="InterPro" id="IPR024203">
    <property type="entry name" value="Deoxy-glucuronate_isom_IolB"/>
</dbReference>
<organism evidence="3 4">
    <name type="scientific">Actinacidiphila yanglinensis</name>
    <dbReference type="NCBI Taxonomy" id="310779"/>
    <lineage>
        <taxon>Bacteria</taxon>
        <taxon>Bacillati</taxon>
        <taxon>Actinomycetota</taxon>
        <taxon>Actinomycetes</taxon>
        <taxon>Kitasatosporales</taxon>
        <taxon>Streptomycetaceae</taxon>
        <taxon>Actinacidiphila</taxon>
    </lineage>
</organism>
<name>A0A1H6C8J4_9ACTN</name>
<dbReference type="PIRSF" id="PIRSF036628">
    <property type="entry name" value="IolB"/>
    <property type="match status" value="1"/>
</dbReference>
<keyword evidence="1 3" id="KW-0413">Isomerase</keyword>
<dbReference type="NCBIfam" id="TIGR04378">
    <property type="entry name" value="myo_inos_iolB"/>
    <property type="match status" value="1"/>
</dbReference>
<dbReference type="PANTHER" id="PTHR39193">
    <property type="entry name" value="5-DEOXY-GLUCURONATE ISOMERASE"/>
    <property type="match status" value="1"/>
</dbReference>
<sequence>MNGDGRWTLPLGSAAGDGWDVAVGPGREGWHHTSLRVAALSGADTRVLDGGDWEYLVVPLSGGVRVTARTPDGIAHEAELAGRADVFAGATDVAYVPARSRITLRSSSGAPARVALAGALVTGDGGPGGTGSGSAGGREFRHVTAGEVPVERRGAGTASREVRNFGTPDVLDADAIIACEVITPAGNWSSWPPHKHDTPRPGAETVLEEIYYFETRSTDPGGTDPVGYQRVYAASDDRPIDVLAEVRTGDVVLVPYGWHGPSIAAPDAHLYYLNVMAGPGPERAWLICDDPAHAGVRDTWPGRPFDGRLPLSGTASGDTA</sequence>
<dbReference type="AlphaFoldDB" id="A0A1H6C8J4"/>
<feature type="compositionally biased region" description="Gly residues" evidence="2">
    <location>
        <begin position="123"/>
        <end position="136"/>
    </location>
</feature>
<evidence type="ECO:0000256" key="1">
    <source>
        <dbReference type="ARBA" id="ARBA00023235"/>
    </source>
</evidence>
<feature type="region of interest" description="Disordered" evidence="2">
    <location>
        <begin position="120"/>
        <end position="141"/>
    </location>
</feature>
<reference evidence="3 4" key="1">
    <citation type="submission" date="2016-10" db="EMBL/GenBank/DDBJ databases">
        <authorList>
            <person name="de Groot N.N."/>
        </authorList>
    </citation>
    <scope>NUCLEOTIDE SEQUENCE [LARGE SCALE GENOMIC DNA]</scope>
    <source>
        <strain evidence="3 4">CGMCC 4.2023</strain>
    </source>
</reference>
<dbReference type="InterPro" id="IPR021120">
    <property type="entry name" value="KduI/IolB_isomerase"/>
</dbReference>
<dbReference type="EMBL" id="FNVU01000008">
    <property type="protein sequence ID" value="SEG69271.1"/>
    <property type="molecule type" value="Genomic_DNA"/>
</dbReference>
<protein>
    <submittedName>
        <fullName evidence="3">5-deoxyglucuronate isomerase</fullName>
    </submittedName>
</protein>
<accession>A0A1H6C8J4</accession>
<evidence type="ECO:0000313" key="4">
    <source>
        <dbReference type="Proteomes" id="UP000236754"/>
    </source>
</evidence>